<keyword evidence="4 6" id="KW-1133">Transmembrane helix</keyword>
<reference evidence="8 9" key="1">
    <citation type="journal article" date="2019" name="Int. J. Syst. Evol. Microbiol.">
        <title>The Global Catalogue of Microorganisms (GCM) 10K type strain sequencing project: providing services to taxonomists for standard genome sequencing and annotation.</title>
        <authorList>
            <consortium name="The Broad Institute Genomics Platform"/>
            <consortium name="The Broad Institute Genome Sequencing Center for Infectious Disease"/>
            <person name="Wu L."/>
            <person name="Ma J."/>
        </authorList>
    </citation>
    <scope>NUCLEOTIDE SEQUENCE [LARGE SCALE GENOMIC DNA]</scope>
    <source>
        <strain evidence="8 9">JCM 6242</strain>
    </source>
</reference>
<feature type="transmembrane region" description="Helical" evidence="6">
    <location>
        <begin position="275"/>
        <end position="297"/>
    </location>
</feature>
<dbReference type="Pfam" id="PF07690">
    <property type="entry name" value="MFS_1"/>
    <property type="match status" value="2"/>
</dbReference>
<evidence type="ECO:0000256" key="3">
    <source>
        <dbReference type="ARBA" id="ARBA00022692"/>
    </source>
</evidence>
<dbReference type="InterPro" id="IPR036259">
    <property type="entry name" value="MFS_trans_sf"/>
</dbReference>
<proteinExistence type="predicted"/>
<evidence type="ECO:0000256" key="1">
    <source>
        <dbReference type="ARBA" id="ARBA00004651"/>
    </source>
</evidence>
<keyword evidence="5 6" id="KW-0472">Membrane</keyword>
<dbReference type="SUPFAM" id="SSF103473">
    <property type="entry name" value="MFS general substrate transporter"/>
    <property type="match status" value="1"/>
</dbReference>
<feature type="transmembrane region" description="Helical" evidence="6">
    <location>
        <begin position="396"/>
        <end position="416"/>
    </location>
</feature>
<feature type="transmembrane region" description="Helical" evidence="6">
    <location>
        <begin position="334"/>
        <end position="354"/>
    </location>
</feature>
<evidence type="ECO:0000313" key="9">
    <source>
        <dbReference type="Proteomes" id="UP001500831"/>
    </source>
</evidence>
<feature type="transmembrane region" description="Helical" evidence="6">
    <location>
        <begin position="309"/>
        <end position="328"/>
    </location>
</feature>
<dbReference type="Proteomes" id="UP001500831">
    <property type="component" value="Unassembled WGS sequence"/>
</dbReference>
<dbReference type="EMBL" id="BAAAVI010000001">
    <property type="protein sequence ID" value="GAA2846601.1"/>
    <property type="molecule type" value="Genomic_DNA"/>
</dbReference>
<dbReference type="InterPro" id="IPR020846">
    <property type="entry name" value="MFS_dom"/>
</dbReference>
<feature type="transmembrane region" description="Helical" evidence="6">
    <location>
        <begin position="241"/>
        <end position="263"/>
    </location>
</feature>
<evidence type="ECO:0000256" key="2">
    <source>
        <dbReference type="ARBA" id="ARBA00022475"/>
    </source>
</evidence>
<evidence type="ECO:0000313" key="8">
    <source>
        <dbReference type="EMBL" id="GAA2846601.1"/>
    </source>
</evidence>
<comment type="subcellular location">
    <subcellularLocation>
        <location evidence="1">Cell membrane</location>
        <topology evidence="1">Multi-pass membrane protein</topology>
    </subcellularLocation>
</comment>
<dbReference type="PANTHER" id="PTHR23513:SF11">
    <property type="entry name" value="STAPHYLOFERRIN A TRANSPORTER"/>
    <property type="match status" value="1"/>
</dbReference>
<evidence type="ECO:0000259" key="7">
    <source>
        <dbReference type="PROSITE" id="PS50850"/>
    </source>
</evidence>
<dbReference type="CDD" id="cd06173">
    <property type="entry name" value="MFS_MefA_like"/>
    <property type="match status" value="1"/>
</dbReference>
<accession>A0ABN3VPB0</accession>
<keyword evidence="3 6" id="KW-0812">Transmembrane</keyword>
<evidence type="ECO:0000256" key="5">
    <source>
        <dbReference type="ARBA" id="ARBA00023136"/>
    </source>
</evidence>
<dbReference type="PROSITE" id="PS50850">
    <property type="entry name" value="MFS"/>
    <property type="match status" value="1"/>
</dbReference>
<protein>
    <submittedName>
        <fullName evidence="8">MFS transporter</fullName>
    </submittedName>
</protein>
<dbReference type="RefSeq" id="WP_344966987.1">
    <property type="nucleotide sequence ID" value="NZ_BAAAVI010000001.1"/>
</dbReference>
<dbReference type="PANTHER" id="PTHR23513">
    <property type="entry name" value="INTEGRAL MEMBRANE EFFLUX PROTEIN-RELATED"/>
    <property type="match status" value="1"/>
</dbReference>
<comment type="caution">
    <text evidence="8">The sequence shown here is derived from an EMBL/GenBank/DDBJ whole genome shotgun (WGS) entry which is preliminary data.</text>
</comment>
<dbReference type="Gene3D" id="1.20.1250.20">
    <property type="entry name" value="MFS general substrate transporter like domains"/>
    <property type="match status" value="2"/>
</dbReference>
<gene>
    <name evidence="8" type="ORF">GCM10010517_03350</name>
</gene>
<keyword evidence="9" id="KW-1185">Reference proteome</keyword>
<organism evidence="8 9">
    <name type="scientific">Streptosporangium fragile</name>
    <dbReference type="NCBI Taxonomy" id="46186"/>
    <lineage>
        <taxon>Bacteria</taxon>
        <taxon>Bacillati</taxon>
        <taxon>Actinomycetota</taxon>
        <taxon>Actinomycetes</taxon>
        <taxon>Streptosporangiales</taxon>
        <taxon>Streptosporangiaceae</taxon>
        <taxon>Streptosporangium</taxon>
    </lineage>
</organism>
<feature type="domain" description="Major facilitator superfamily (MFS) profile" evidence="7">
    <location>
        <begin position="238"/>
        <end position="433"/>
    </location>
</feature>
<dbReference type="InterPro" id="IPR011701">
    <property type="entry name" value="MFS"/>
</dbReference>
<keyword evidence="2" id="KW-1003">Cell membrane</keyword>
<feature type="transmembrane region" description="Helical" evidence="6">
    <location>
        <begin position="109"/>
        <end position="134"/>
    </location>
</feature>
<evidence type="ECO:0000256" key="4">
    <source>
        <dbReference type="ARBA" id="ARBA00022989"/>
    </source>
</evidence>
<evidence type="ECO:0000256" key="6">
    <source>
        <dbReference type="SAM" id="Phobius"/>
    </source>
</evidence>
<feature type="transmembrane region" description="Helical" evidence="6">
    <location>
        <begin position="68"/>
        <end position="88"/>
    </location>
</feature>
<name>A0ABN3VPB0_9ACTN</name>
<sequence length="433" mass="45720">MAATKSGRLPGRHRRPAERQATYGEVIALREFRALWLGQGLSLLGDQLSRVALSVLVFERTESPLATASVYALTYLPPIIGGPLLAGLADRHARRRIMIVCDLLRALMVGLMAIPGVSFPVLCVLVFCVVLLSAPFSAARAALLPELLEGDRYVAGSALQNMTNQGAQMLGFALGGALIMGMGPYRALALDAATFMASALIIVSGVRRRPAPVPADDVRPSMWTMTRTGARLIFGDHRLRTLVLLAWLCGFYVLPEGIATPYAAALTGDDDAQRISFVTGLLMGAMPTGTVVGAFLFSRYVSPSNRLRAMGWMAMLTCAPLVLCALRPPLVVVLGLWFLSGVGGAYQLAANAAFVQCVPAEQRGQAFGLVQSGLLASQGVGILIGGAAADHLGPELVVALAGAAGLAVAAALAVFWRRCRQEIIEKVRAEATS</sequence>
<feature type="transmembrane region" description="Helical" evidence="6">
    <location>
        <begin position="366"/>
        <end position="384"/>
    </location>
</feature>